<organism evidence="2 3">
    <name type="scientific">Nonomuraea pusilla</name>
    <dbReference type="NCBI Taxonomy" id="46177"/>
    <lineage>
        <taxon>Bacteria</taxon>
        <taxon>Bacillati</taxon>
        <taxon>Actinomycetota</taxon>
        <taxon>Actinomycetes</taxon>
        <taxon>Streptosporangiales</taxon>
        <taxon>Streptosporangiaceae</taxon>
        <taxon>Nonomuraea</taxon>
    </lineage>
</organism>
<gene>
    <name evidence="2" type="ORF">SAMN05660976_00073</name>
</gene>
<evidence type="ECO:0000256" key="1">
    <source>
        <dbReference type="SAM" id="SignalP"/>
    </source>
</evidence>
<dbReference type="OrthoDB" id="3529577at2"/>
<proteinExistence type="predicted"/>
<keyword evidence="3" id="KW-1185">Reference proteome</keyword>
<evidence type="ECO:0000313" key="2">
    <source>
        <dbReference type="EMBL" id="SEK24674.1"/>
    </source>
</evidence>
<name>A0A1H7FFX9_9ACTN</name>
<reference evidence="2 3" key="1">
    <citation type="submission" date="2016-10" db="EMBL/GenBank/DDBJ databases">
        <authorList>
            <person name="de Groot N.N."/>
        </authorList>
    </citation>
    <scope>NUCLEOTIDE SEQUENCE [LARGE SCALE GENOMIC DNA]</scope>
    <source>
        <strain evidence="2 3">DSM 43357</strain>
    </source>
</reference>
<evidence type="ECO:0000313" key="3">
    <source>
        <dbReference type="Proteomes" id="UP000198953"/>
    </source>
</evidence>
<dbReference type="AlphaFoldDB" id="A0A1H7FFX9"/>
<protein>
    <recommendedName>
        <fullName evidence="4">Peptidase inhibitor family I36</fullName>
    </recommendedName>
</protein>
<accession>A0A1H7FFX9</accession>
<feature type="signal peptide" evidence="1">
    <location>
        <begin position="1"/>
        <end position="20"/>
    </location>
</feature>
<feature type="chain" id="PRO_5011542219" description="Peptidase inhibitor family I36" evidence="1">
    <location>
        <begin position="21"/>
        <end position="175"/>
    </location>
</feature>
<dbReference type="Proteomes" id="UP000198953">
    <property type="component" value="Unassembled WGS sequence"/>
</dbReference>
<dbReference type="RefSeq" id="WP_091097424.1">
    <property type="nucleotide sequence ID" value="NZ_FOBF01000001.1"/>
</dbReference>
<dbReference type="EMBL" id="FOBF01000001">
    <property type="protein sequence ID" value="SEK24674.1"/>
    <property type="molecule type" value="Genomic_DNA"/>
</dbReference>
<sequence>MILSVALSASLALTGSPAHAATKPVTFQGFTIQVPIQWHAKKEGVNLRVITGVCSPQAAECQSFLLGGPQAVKYASEGGPYRPDQPYHPSSGVTECVPVKKYNSGQATRVRTSKAVFGAGQRARFTEWKVSCDGSELNVASYTQRVWYVKAKKVIVVDHWKTPGLGGILAKAVWS</sequence>
<keyword evidence="1" id="KW-0732">Signal</keyword>
<evidence type="ECO:0008006" key="4">
    <source>
        <dbReference type="Google" id="ProtNLM"/>
    </source>
</evidence>